<gene>
    <name evidence="2" type="ORF">SIL72_14225</name>
</gene>
<organism evidence="2 3">
    <name type="scientific">Rubrobacter radiotolerans</name>
    <name type="common">Arthrobacter radiotolerans</name>
    <dbReference type="NCBI Taxonomy" id="42256"/>
    <lineage>
        <taxon>Bacteria</taxon>
        <taxon>Bacillati</taxon>
        <taxon>Actinomycetota</taxon>
        <taxon>Rubrobacteria</taxon>
        <taxon>Rubrobacterales</taxon>
        <taxon>Rubrobacteraceae</taxon>
        <taxon>Rubrobacter</taxon>
    </lineage>
</organism>
<accession>A0AB35T649</accession>
<dbReference type="EMBL" id="JAWXXX010000001">
    <property type="protein sequence ID" value="MDX5895180.1"/>
    <property type="molecule type" value="Genomic_DNA"/>
</dbReference>
<evidence type="ECO:0000313" key="2">
    <source>
        <dbReference type="EMBL" id="MDX5895180.1"/>
    </source>
</evidence>
<protein>
    <submittedName>
        <fullName evidence="2">Uncharacterized protein</fullName>
    </submittedName>
</protein>
<proteinExistence type="predicted"/>
<dbReference type="AlphaFoldDB" id="A0AB35T649"/>
<dbReference type="RefSeq" id="WP_084362623.1">
    <property type="nucleotide sequence ID" value="NZ_JAWXXX010000001.1"/>
</dbReference>
<feature type="transmembrane region" description="Helical" evidence="1">
    <location>
        <begin position="45"/>
        <end position="68"/>
    </location>
</feature>
<evidence type="ECO:0000313" key="3">
    <source>
        <dbReference type="Proteomes" id="UP001281130"/>
    </source>
</evidence>
<keyword evidence="1" id="KW-0812">Transmembrane</keyword>
<feature type="transmembrane region" description="Helical" evidence="1">
    <location>
        <begin position="12"/>
        <end position="33"/>
    </location>
</feature>
<evidence type="ECO:0000256" key="1">
    <source>
        <dbReference type="SAM" id="Phobius"/>
    </source>
</evidence>
<keyword evidence="1" id="KW-1133">Transmembrane helix</keyword>
<keyword evidence="1" id="KW-0472">Membrane</keyword>
<comment type="caution">
    <text evidence="2">The sequence shown here is derived from an EMBL/GenBank/DDBJ whole genome shotgun (WGS) entry which is preliminary data.</text>
</comment>
<reference evidence="2" key="1">
    <citation type="submission" date="2023-11" db="EMBL/GenBank/DDBJ databases">
        <title>MicrobeMod: A computational toolkit for identifying prokaryotic methylation and restriction-modification with nanopore sequencing.</title>
        <authorList>
            <person name="Crits-Christoph A."/>
            <person name="Kang S.C."/>
            <person name="Lee H."/>
            <person name="Ostrov N."/>
        </authorList>
    </citation>
    <scope>NUCLEOTIDE SEQUENCE</scope>
    <source>
        <strain evidence="2">ATCC 51242</strain>
    </source>
</reference>
<dbReference type="Proteomes" id="UP001281130">
    <property type="component" value="Unassembled WGS sequence"/>
</dbReference>
<name>A0AB35T649_RUBRA</name>
<sequence length="77" mass="8073">MGGGYGFWEPVINILQGVGLAAAGIGLVVAILIKGAAGTNSDRHALAAGIAERAFGGMFLILLGWFIYERIVEWTPL</sequence>